<dbReference type="EMBL" id="CP002046">
    <property type="protein sequence ID" value="EAP88484.1"/>
    <property type="molecule type" value="Genomic_DNA"/>
</dbReference>
<protein>
    <recommendedName>
        <fullName evidence="1">DUF3857 domain-containing protein</fullName>
    </recommendedName>
</protein>
<gene>
    <name evidence="2" type="ordered locus">CA2559_06975</name>
</gene>
<evidence type="ECO:0000313" key="3">
    <source>
        <dbReference type="Proteomes" id="UP000002297"/>
    </source>
</evidence>
<dbReference type="AlphaFoldDB" id="A3U8B7"/>
<feature type="domain" description="DUF3857" evidence="1">
    <location>
        <begin position="67"/>
        <end position="196"/>
    </location>
</feature>
<dbReference type="Gene3D" id="2.60.40.3140">
    <property type="match status" value="1"/>
</dbReference>
<dbReference type="Pfam" id="PF12969">
    <property type="entry name" value="DUF3857"/>
    <property type="match status" value="1"/>
</dbReference>
<dbReference type="STRING" id="216432.CA2559_06975"/>
<name>A3U8B7_CROAH</name>
<proteinExistence type="predicted"/>
<evidence type="ECO:0000259" key="1">
    <source>
        <dbReference type="Pfam" id="PF12969"/>
    </source>
</evidence>
<accession>A3U8B7</accession>
<dbReference type="Gene3D" id="2.60.120.1130">
    <property type="match status" value="1"/>
</dbReference>
<organism evidence="2 3">
    <name type="scientific">Croceibacter atlanticus (strain ATCC BAA-628 / JCM 21780 / CIP 108009 / IAM 15332 / KCTC 12090 / HTCC2559)</name>
    <dbReference type="NCBI Taxonomy" id="216432"/>
    <lineage>
        <taxon>Bacteria</taxon>
        <taxon>Pseudomonadati</taxon>
        <taxon>Bacteroidota</taxon>
        <taxon>Flavobacteriia</taxon>
        <taxon>Flavobacteriales</taxon>
        <taxon>Flavobacteriaceae</taxon>
        <taxon>Croceibacter</taxon>
    </lineage>
</organism>
<dbReference type="KEGG" id="cat:CA2559_06975"/>
<dbReference type="RefSeq" id="WP_013187152.1">
    <property type="nucleotide sequence ID" value="NC_014230.1"/>
</dbReference>
<evidence type="ECO:0000313" key="2">
    <source>
        <dbReference type="EMBL" id="EAP88484.1"/>
    </source>
</evidence>
<sequence>MKIITLTLLLCFTITICQSQSFKIGKVDKEEFTTSEEILEGAIYLEKYRETFFEYEGNKGWILITEIKERIKITSKEGLDYATNKVYLYKNSPDYEELRKFKAFTHNLSGKKVIKESLSKDAYFETEKNENWTEVSWTMPNIQVGSIVEWEYTVISPFLKIDELIIQENIPVRNYEALIRTPQFFSFNLIRRGYFNIVPKQETVFRSLSIHQDSKDAYGKRVVAGPSNNYSWNIYEIHSTFKKTNIPALKEEPYVINKENYRWAVNFELTTITYPNEPEHKISATWEEVSNTIYKSKNFGEQLENTKYLEDEVSRIKAMNLTIEETLNEVYNTVKQRMNWDGKRTKYTNGKIAKAYRDRTGNVSEINLMLISLLREFHINANPVLLTTNDQKVSLFPTLDGFNYVIAAAEINDKMYLLDATEKLGTPNVLPRRTFNTGTSRLVKQDGTSTEIQLQPKDVTQDLMHLEYTLNDNLSISGTIKERYSKIESLYFRKNHSPNNTDARIDELVKEINIEDITNYEVENYKNLQDPIVEGYTYEINKGVDVIAGEIYLQPLLFKKLTTNPFKSETRDFPVDFLYPFSTTKSVKLNIPEGFNVSYLPKSEVVEMPNKLGRYIYQISQQGNVIVIRSITTFNQSTIPQQYYKELKQFYNKRIEKETEKIIISNK</sequence>
<reference evidence="2 3" key="1">
    <citation type="journal article" date="2010" name="J. Bacteriol.">
        <title>The complete genome sequence of Croceibacter atlanticus HTCC2559T.</title>
        <authorList>
            <person name="Oh H.M."/>
            <person name="Kang I."/>
            <person name="Ferriera S."/>
            <person name="Giovannoni S.J."/>
            <person name="Cho J.C."/>
        </authorList>
    </citation>
    <scope>NUCLEOTIDE SEQUENCE [LARGE SCALE GENOMIC DNA]</scope>
    <source>
        <strain evidence="3">ATCC BAA-628 / HTCC2559 / KCTC 12090</strain>
    </source>
</reference>
<keyword evidence="3" id="KW-1185">Reference proteome</keyword>
<dbReference type="Proteomes" id="UP000002297">
    <property type="component" value="Chromosome"/>
</dbReference>
<dbReference type="OrthoDB" id="98874at2"/>
<dbReference type="GeneID" id="89453169"/>
<dbReference type="eggNOG" id="COG1305">
    <property type="taxonomic scope" value="Bacteria"/>
</dbReference>
<dbReference type="Gene3D" id="3.10.620.30">
    <property type="match status" value="1"/>
</dbReference>
<dbReference type="InterPro" id="IPR024618">
    <property type="entry name" value="DUF3857"/>
</dbReference>
<dbReference type="HOGENOM" id="CLU_026364_0_0_10"/>